<dbReference type="EMBL" id="BTSX01000004">
    <property type="protein sequence ID" value="GMS92317.1"/>
    <property type="molecule type" value="Genomic_DNA"/>
</dbReference>
<dbReference type="NCBIfam" id="TIGR02231">
    <property type="entry name" value="mucoidy inhibitor MuiA family protein"/>
    <property type="match status" value="1"/>
</dbReference>
<dbReference type="AlphaFoldDB" id="A0AAV5TBL4"/>
<name>A0AAV5TBL4_9BILA</name>
<dbReference type="InterPro" id="IPR037291">
    <property type="entry name" value="DUF4139"/>
</dbReference>
<comment type="caution">
    <text evidence="3">The sequence shown here is derived from an EMBL/GenBank/DDBJ whole genome shotgun (WGS) entry which is preliminary data.</text>
</comment>
<feature type="domain" description="DUF4140" evidence="2">
    <location>
        <begin position="18"/>
        <end position="116"/>
    </location>
</feature>
<gene>
    <name evidence="3" type="ORF">PENTCL1PPCAC_14492</name>
</gene>
<protein>
    <recommendedName>
        <fullName evidence="5">DUF4139 domain-containing protein</fullName>
    </recommendedName>
</protein>
<keyword evidence="4" id="KW-1185">Reference proteome</keyword>
<dbReference type="PANTHER" id="PTHR31005">
    <property type="entry name" value="DUF4139 DOMAIN-CONTAINING PROTEIN"/>
    <property type="match status" value="1"/>
</dbReference>
<evidence type="ECO:0000313" key="4">
    <source>
        <dbReference type="Proteomes" id="UP001432027"/>
    </source>
</evidence>
<accession>A0AAV5TBL4</accession>
<dbReference type="PANTHER" id="PTHR31005:SF8">
    <property type="entry name" value="DUF4139 DOMAIN-CONTAINING PROTEIN"/>
    <property type="match status" value="1"/>
</dbReference>
<evidence type="ECO:0000259" key="2">
    <source>
        <dbReference type="Pfam" id="PF13600"/>
    </source>
</evidence>
<feature type="domain" description="DUF4139" evidence="1">
    <location>
        <begin position="196"/>
        <end position="527"/>
    </location>
</feature>
<sequence length="540" mass="59902">MSVTEHRVLIAKESLKKVTVFEDRAELQRELAVELAPGLNKIILQLAAGHSVDADSVRVTSKGDAVIEDVELADRRVAEGECDTMRAKQIRAEKEALESEDRVLRHEIDSLTDGLEGLKKMIQDPKMLEDFGKFYGCYEKQSGELRDKLYAKEQISNKKREAINLKERDLNMLGNGDWVKEVSILLSSSAGGRMVLELSYQVTEARWYPIYDVRVNTKETKVSMQLSYYGNVTQRTGEDWEGIPLILSSARPCLGGNLPWVGSLDLSLEDPKSKRCAPPMRQMQYGYRMAAQDEAVEEEETEKESALDNSGVSVDAKRLSTEFTIGRACSIPSDGANHKVTIGTFTMEPHICHQTVPSKKASAFLTAYAPNSTSLPLMAGQASVYLDGAFVTKTETKAASPGEIFVLSLGADPAVKIEYRSQKFTEKINGTDSRMVTTQTVTLKNAGVDAVSLTVRHQIPRSTDDRCKVTLLQPEGVDQAIEENLTKGWRPLTPGVRQAPNKLIKWTVDMAKGASTTMVFQFAIEYPSELALKYTEKCNQ</sequence>
<dbReference type="Pfam" id="PF13598">
    <property type="entry name" value="DUF4139"/>
    <property type="match status" value="1"/>
</dbReference>
<dbReference type="Pfam" id="PF13600">
    <property type="entry name" value="DUF4140"/>
    <property type="match status" value="1"/>
</dbReference>
<evidence type="ECO:0008006" key="5">
    <source>
        <dbReference type="Google" id="ProtNLM"/>
    </source>
</evidence>
<proteinExistence type="predicted"/>
<organism evidence="3 4">
    <name type="scientific">Pristionchus entomophagus</name>
    <dbReference type="NCBI Taxonomy" id="358040"/>
    <lineage>
        <taxon>Eukaryota</taxon>
        <taxon>Metazoa</taxon>
        <taxon>Ecdysozoa</taxon>
        <taxon>Nematoda</taxon>
        <taxon>Chromadorea</taxon>
        <taxon>Rhabditida</taxon>
        <taxon>Rhabditina</taxon>
        <taxon>Diplogasteromorpha</taxon>
        <taxon>Diplogasteroidea</taxon>
        <taxon>Neodiplogasteridae</taxon>
        <taxon>Pristionchus</taxon>
    </lineage>
</organism>
<reference evidence="3" key="1">
    <citation type="submission" date="2023-10" db="EMBL/GenBank/DDBJ databases">
        <title>Genome assembly of Pristionchus species.</title>
        <authorList>
            <person name="Yoshida K."/>
            <person name="Sommer R.J."/>
        </authorList>
    </citation>
    <scope>NUCLEOTIDE SEQUENCE</scope>
    <source>
        <strain evidence="3">RS0144</strain>
    </source>
</reference>
<evidence type="ECO:0000259" key="1">
    <source>
        <dbReference type="Pfam" id="PF13598"/>
    </source>
</evidence>
<dbReference type="InterPro" id="IPR025554">
    <property type="entry name" value="DUF4140"/>
</dbReference>
<dbReference type="InterPro" id="IPR011935">
    <property type="entry name" value="CHP02231"/>
</dbReference>
<dbReference type="Proteomes" id="UP001432027">
    <property type="component" value="Unassembled WGS sequence"/>
</dbReference>
<evidence type="ECO:0000313" key="3">
    <source>
        <dbReference type="EMBL" id="GMS92317.1"/>
    </source>
</evidence>